<dbReference type="EC" id="2.7.7.105" evidence="5"/>
<reference evidence="6" key="1">
    <citation type="submission" date="2024-05" db="EMBL/GenBank/DDBJ databases">
        <authorList>
            <person name="Kim S."/>
            <person name="Heo J."/>
            <person name="Choi H."/>
            <person name="Choi Y."/>
            <person name="Kwon S.-W."/>
            <person name="Kim Y."/>
        </authorList>
    </citation>
    <scope>NUCLEOTIDE SEQUENCE</scope>
    <source>
        <strain evidence="6">KACC 23699</strain>
    </source>
</reference>
<evidence type="ECO:0000256" key="2">
    <source>
        <dbReference type="ARBA" id="ARBA00022695"/>
    </source>
</evidence>
<evidence type="ECO:0000256" key="3">
    <source>
        <dbReference type="ARBA" id="ARBA00022741"/>
    </source>
</evidence>
<dbReference type="GO" id="GO:0043814">
    <property type="term" value="F:phospholactate guanylyltransferase activity"/>
    <property type="evidence" value="ECO:0007669"/>
    <property type="project" value="InterPro"/>
</dbReference>
<dbReference type="NCBIfam" id="TIGR03552">
    <property type="entry name" value="F420_cofC"/>
    <property type="match status" value="1"/>
</dbReference>
<evidence type="ECO:0000256" key="5">
    <source>
        <dbReference type="HAMAP-Rule" id="MF_02114"/>
    </source>
</evidence>
<evidence type="ECO:0000313" key="6">
    <source>
        <dbReference type="EMBL" id="XBO42648.1"/>
    </source>
</evidence>
<protein>
    <recommendedName>
        <fullName evidence="5">Phosphoenolpyruvate guanylyltransferase</fullName>
        <shortName evidence="5">PEP guanylyltransferase</shortName>
        <ecNumber evidence="5">2.7.7.105</ecNumber>
    </recommendedName>
</protein>
<dbReference type="Gene3D" id="3.90.550.10">
    <property type="entry name" value="Spore Coat Polysaccharide Biosynthesis Protein SpsA, Chain A"/>
    <property type="match status" value="1"/>
</dbReference>
<dbReference type="GO" id="GO:0005525">
    <property type="term" value="F:GTP binding"/>
    <property type="evidence" value="ECO:0007669"/>
    <property type="project" value="UniProtKB-KW"/>
</dbReference>
<dbReference type="GO" id="GO:0052645">
    <property type="term" value="P:F420-0 metabolic process"/>
    <property type="evidence" value="ECO:0007669"/>
    <property type="project" value="UniProtKB-UniRule"/>
</dbReference>
<feature type="binding site" evidence="5">
    <location>
        <position position="166"/>
    </location>
    <ligand>
        <name>phosphoenolpyruvate</name>
        <dbReference type="ChEBI" id="CHEBI:58702"/>
    </ligand>
</feature>
<comment type="function">
    <text evidence="5">Guanylyltransferase that catalyzes the activation of phosphoenolpyruvate (PEP) as enolpyruvoyl-2-diphospho-5'-guanosine, via the condensation of PEP with GTP. It is involved in the biosynthesis of coenzyme F420, a hydride carrier cofactor.</text>
</comment>
<comment type="pathway">
    <text evidence="5">Cofactor biosynthesis; coenzyme F420 biosynthesis.</text>
</comment>
<keyword evidence="1 5" id="KW-0808">Transferase</keyword>
<proteinExistence type="inferred from homology"/>
<dbReference type="InterPro" id="IPR029044">
    <property type="entry name" value="Nucleotide-diphossugar_trans"/>
</dbReference>
<dbReference type="EMBL" id="CP157483">
    <property type="protein sequence ID" value="XBO42648.1"/>
    <property type="molecule type" value="Genomic_DNA"/>
</dbReference>
<dbReference type="PANTHER" id="PTHR40392">
    <property type="entry name" value="2-PHOSPHO-L-LACTATE GUANYLYLTRANSFERASE"/>
    <property type="match status" value="1"/>
</dbReference>
<dbReference type="InterPro" id="IPR002835">
    <property type="entry name" value="CofC"/>
</dbReference>
<dbReference type="PANTHER" id="PTHR40392:SF1">
    <property type="entry name" value="2-PHOSPHO-L-LACTATE GUANYLYLTRANSFERASE"/>
    <property type="match status" value="1"/>
</dbReference>
<gene>
    <name evidence="6" type="primary">cofC</name>
    <name evidence="5" type="synonym">fbiD</name>
    <name evidence="6" type="ORF">ABEG17_13855</name>
</gene>
<dbReference type="HAMAP" id="MF_02114">
    <property type="entry name" value="CofC"/>
    <property type="match status" value="1"/>
</dbReference>
<feature type="binding site" evidence="5">
    <location>
        <position position="163"/>
    </location>
    <ligand>
        <name>phosphoenolpyruvate</name>
        <dbReference type="ChEBI" id="CHEBI:58702"/>
    </ligand>
</feature>
<keyword evidence="3 5" id="KW-0547">Nucleotide-binding</keyword>
<comment type="catalytic activity">
    <reaction evidence="5">
        <text>phosphoenolpyruvate + GTP + H(+) = enolpyruvoyl-2-diphospho-5'-guanosine + diphosphate</text>
        <dbReference type="Rhea" id="RHEA:30519"/>
        <dbReference type="ChEBI" id="CHEBI:15378"/>
        <dbReference type="ChEBI" id="CHEBI:33019"/>
        <dbReference type="ChEBI" id="CHEBI:37565"/>
        <dbReference type="ChEBI" id="CHEBI:58702"/>
        <dbReference type="ChEBI" id="CHEBI:143701"/>
        <dbReference type="EC" id="2.7.7.105"/>
    </reaction>
</comment>
<keyword evidence="4 5" id="KW-0342">GTP-binding</keyword>
<dbReference type="Pfam" id="PF01983">
    <property type="entry name" value="CofC"/>
    <property type="match status" value="1"/>
</dbReference>
<name>A0AAU7JQX0_9MICO</name>
<feature type="binding site" evidence="5">
    <location>
        <position position="147"/>
    </location>
    <ligand>
        <name>phosphoenolpyruvate</name>
        <dbReference type="ChEBI" id="CHEBI:58702"/>
    </ligand>
</feature>
<dbReference type="RefSeq" id="WP_406830068.1">
    <property type="nucleotide sequence ID" value="NZ_CP157483.1"/>
</dbReference>
<keyword evidence="2 5" id="KW-0548">Nucleotidyltransferase</keyword>
<evidence type="ECO:0000256" key="1">
    <source>
        <dbReference type="ARBA" id="ARBA00022679"/>
    </source>
</evidence>
<evidence type="ECO:0000256" key="4">
    <source>
        <dbReference type="ARBA" id="ARBA00023134"/>
    </source>
</evidence>
<accession>A0AAU7JQX0</accession>
<sequence length="221" mass="22079">MTSASTGPTGLPWRLLVPVKGGAAAKSRLHPPPGVVREDLALALATDCLTACCAGMPPARVVVVTSDRRVAEVAVALGVVVVTDPGAGLNAAVRAGRDHVLRETPGAPVAALLGDLPSLLPDDLLVALDAASAHRLAVVPDAAGEGTSLLTAVDGAGLHPRFGPGSAAAHVEGGHTRLDLDLPRLRTDVDDDTALAAVAALGVGPATRAVLVGTTFGQLVR</sequence>
<dbReference type="AlphaFoldDB" id="A0AAU7JQX0"/>
<comment type="similarity">
    <text evidence="5">Belongs to the CofC family.</text>
</comment>
<dbReference type="SUPFAM" id="SSF53448">
    <property type="entry name" value="Nucleotide-diphospho-sugar transferases"/>
    <property type="match status" value="1"/>
</dbReference>
<organism evidence="6">
    <name type="scientific">Pedococcus sp. KACC 23699</name>
    <dbReference type="NCBI Taxonomy" id="3149228"/>
    <lineage>
        <taxon>Bacteria</taxon>
        <taxon>Bacillati</taxon>
        <taxon>Actinomycetota</taxon>
        <taxon>Actinomycetes</taxon>
        <taxon>Micrococcales</taxon>
        <taxon>Intrasporangiaceae</taxon>
        <taxon>Pedococcus</taxon>
    </lineage>
</organism>